<dbReference type="AlphaFoldDB" id="A0A7W8JCZ9"/>
<accession>A0A7W8JCZ9</accession>
<gene>
    <name evidence="1" type="ORF">HNR43_000758</name>
</gene>
<protein>
    <recommendedName>
        <fullName evidence="3">Transposase</fullName>
    </recommendedName>
</protein>
<dbReference type="EMBL" id="JACHEQ010000003">
    <property type="protein sequence ID" value="MBB5354799.1"/>
    <property type="molecule type" value="Genomic_DNA"/>
</dbReference>
<dbReference type="Proteomes" id="UP000583699">
    <property type="component" value="Unassembled WGS sequence"/>
</dbReference>
<keyword evidence="2" id="KW-1185">Reference proteome</keyword>
<organism evidence="1 2">
    <name type="scientific">Anoxybacillus mongoliensis</name>
    <dbReference type="NCBI Taxonomy" id="452565"/>
    <lineage>
        <taxon>Bacteria</taxon>
        <taxon>Bacillati</taxon>
        <taxon>Bacillota</taxon>
        <taxon>Bacilli</taxon>
        <taxon>Bacillales</taxon>
        <taxon>Anoxybacillaceae</taxon>
        <taxon>Anoxybacillus</taxon>
    </lineage>
</organism>
<reference evidence="1 2" key="1">
    <citation type="submission" date="2020-08" db="EMBL/GenBank/DDBJ databases">
        <title>Genomic Encyclopedia of Type Strains, Phase IV (KMG-IV): sequencing the most valuable type-strain genomes for metagenomic binning, comparative biology and taxonomic classification.</title>
        <authorList>
            <person name="Goeker M."/>
        </authorList>
    </citation>
    <scope>NUCLEOTIDE SEQUENCE [LARGE SCALE GENOMIC DNA]</scope>
    <source>
        <strain evidence="1 2">DSM 19169</strain>
    </source>
</reference>
<evidence type="ECO:0000313" key="2">
    <source>
        <dbReference type="Proteomes" id="UP000583699"/>
    </source>
</evidence>
<evidence type="ECO:0008006" key="3">
    <source>
        <dbReference type="Google" id="ProtNLM"/>
    </source>
</evidence>
<sequence>MKLSEEEEQQLRNEMSEMQTKEKEQVLELIISYEKKVLEKGLKEGLQ</sequence>
<name>A0A7W8JCZ9_9BACL</name>
<comment type="caution">
    <text evidence="1">The sequence shown here is derived from an EMBL/GenBank/DDBJ whole genome shotgun (WGS) entry which is preliminary data.</text>
</comment>
<proteinExistence type="predicted"/>
<evidence type="ECO:0000313" key="1">
    <source>
        <dbReference type="EMBL" id="MBB5354799.1"/>
    </source>
</evidence>